<comment type="caution">
    <text evidence="1">The sequence shown here is derived from an EMBL/GenBank/DDBJ whole genome shotgun (WGS) entry which is preliminary data.</text>
</comment>
<organism evidence="1 2">
    <name type="scientific">Sedimentibacter saalensis</name>
    <dbReference type="NCBI Taxonomy" id="130788"/>
    <lineage>
        <taxon>Bacteria</taxon>
        <taxon>Bacillati</taxon>
        <taxon>Bacillota</taxon>
        <taxon>Tissierellia</taxon>
        <taxon>Sedimentibacter</taxon>
    </lineage>
</organism>
<evidence type="ECO:0000313" key="2">
    <source>
        <dbReference type="Proteomes" id="UP000315343"/>
    </source>
</evidence>
<accession>A0A562J9G7</accession>
<proteinExistence type="predicted"/>
<protein>
    <submittedName>
        <fullName evidence="1">Uncharacterized protein DUF4241</fullName>
    </submittedName>
</protein>
<keyword evidence="2" id="KW-1185">Reference proteome</keyword>
<dbReference type="Pfam" id="PF14025">
    <property type="entry name" value="DUF4241"/>
    <property type="match status" value="1"/>
</dbReference>
<dbReference type="OrthoDB" id="9789980at2"/>
<dbReference type="AlphaFoldDB" id="A0A562J9G7"/>
<dbReference type="Proteomes" id="UP000315343">
    <property type="component" value="Unassembled WGS sequence"/>
</dbReference>
<evidence type="ECO:0000313" key="1">
    <source>
        <dbReference type="EMBL" id="TWH79858.1"/>
    </source>
</evidence>
<dbReference type="RefSeq" id="WP_145083241.1">
    <property type="nucleotide sequence ID" value="NZ_JBCFAR010000001.1"/>
</dbReference>
<gene>
    <name evidence="1" type="ORF">LY60_02177</name>
</gene>
<reference evidence="1 2" key="1">
    <citation type="submission" date="2019-07" db="EMBL/GenBank/DDBJ databases">
        <title>Genomic Encyclopedia of Type Strains, Phase I: the one thousand microbial genomes (KMG-I) project.</title>
        <authorList>
            <person name="Kyrpides N."/>
        </authorList>
    </citation>
    <scope>NUCLEOTIDE SEQUENCE [LARGE SCALE GENOMIC DNA]</scope>
    <source>
        <strain evidence="1 2">DSM 13558</strain>
    </source>
</reference>
<dbReference type="InterPro" id="IPR025335">
    <property type="entry name" value="DUF4241"/>
</dbReference>
<name>A0A562J9G7_9FIRM</name>
<sequence>MYINLDVLNITNGNTSMIDTEFGRMNIEKIEAGKIKLATGKIIATDPILMYDDESYSVHVKPGEYPVFIYVGKTENRKKQTVVAEIRFSDNDPVKWEMALLAGESSKGFGHDEFMGYEVENGLGCFMDESVMEILDVMDEEELEEYENNIRNSVRNSECSCANVVIDKKKGSNIIIFASGWNEGTFPTYYGFDSNNKLSRLVTDFMVIEA</sequence>
<dbReference type="EMBL" id="VLKH01000005">
    <property type="protein sequence ID" value="TWH79858.1"/>
    <property type="molecule type" value="Genomic_DNA"/>
</dbReference>